<comment type="caution">
    <text evidence="1">The sequence shown here is derived from an EMBL/GenBank/DDBJ whole genome shotgun (WGS) entry which is preliminary data.</text>
</comment>
<organism evidence="1 2">
    <name type="scientific">Flavobacterium suzhouense</name>
    <dbReference type="NCBI Taxonomy" id="1529638"/>
    <lineage>
        <taxon>Bacteria</taxon>
        <taxon>Pseudomonadati</taxon>
        <taxon>Bacteroidota</taxon>
        <taxon>Flavobacteriia</taxon>
        <taxon>Flavobacteriales</taxon>
        <taxon>Flavobacteriaceae</taxon>
        <taxon>Flavobacterium</taxon>
    </lineage>
</organism>
<proteinExistence type="predicted"/>
<protein>
    <submittedName>
        <fullName evidence="1">Uncharacterized protein</fullName>
    </submittedName>
</protein>
<dbReference type="Proteomes" id="UP001597480">
    <property type="component" value="Unassembled WGS sequence"/>
</dbReference>
<name>A0ABW5NX52_9FLAO</name>
<evidence type="ECO:0000313" key="2">
    <source>
        <dbReference type="Proteomes" id="UP001597480"/>
    </source>
</evidence>
<keyword evidence="2" id="KW-1185">Reference proteome</keyword>
<reference evidence="2" key="1">
    <citation type="journal article" date="2019" name="Int. J. Syst. Evol. Microbiol.">
        <title>The Global Catalogue of Microorganisms (GCM) 10K type strain sequencing project: providing services to taxonomists for standard genome sequencing and annotation.</title>
        <authorList>
            <consortium name="The Broad Institute Genomics Platform"/>
            <consortium name="The Broad Institute Genome Sequencing Center for Infectious Disease"/>
            <person name="Wu L."/>
            <person name="Ma J."/>
        </authorList>
    </citation>
    <scope>NUCLEOTIDE SEQUENCE [LARGE SCALE GENOMIC DNA]</scope>
    <source>
        <strain evidence="2">KCTC 42107</strain>
    </source>
</reference>
<sequence>MLVFAGIFRVFWYIFCFRSAMLKKIKNGVFGKCLRMVLIGYFLLNSINISASLDGIIANNTESHCLIGKTCHILKKLLKPDTLLEEMEDYETSKTKTDKSTKGFQLADYLVPVYTALPCNYSINEGDKKTHNYNLVILPNFYTKIHLPPPEFIL</sequence>
<evidence type="ECO:0000313" key="1">
    <source>
        <dbReference type="EMBL" id="MFD2602684.1"/>
    </source>
</evidence>
<dbReference type="RefSeq" id="WP_379821115.1">
    <property type="nucleotide sequence ID" value="NZ_JBHUMD010000026.1"/>
</dbReference>
<accession>A0ABW5NX52</accession>
<gene>
    <name evidence="1" type="ORF">ACFSR3_11505</name>
</gene>
<dbReference type="EMBL" id="JBHUMD010000026">
    <property type="protein sequence ID" value="MFD2602684.1"/>
    <property type="molecule type" value="Genomic_DNA"/>
</dbReference>